<feature type="domain" description="Metallo-beta-lactamase" evidence="1">
    <location>
        <begin position="23"/>
        <end position="231"/>
    </location>
</feature>
<dbReference type="InterPro" id="IPR001279">
    <property type="entry name" value="Metallo-B-lactamas"/>
</dbReference>
<dbReference type="Gene3D" id="1.10.10.10">
    <property type="entry name" value="Winged helix-like DNA-binding domain superfamily/Winged helix DNA-binding domain"/>
    <property type="match status" value="1"/>
</dbReference>
<evidence type="ECO:0000259" key="1">
    <source>
        <dbReference type="SMART" id="SM00849"/>
    </source>
</evidence>
<dbReference type="SUPFAM" id="SSF56281">
    <property type="entry name" value="Metallo-hydrolase/oxidoreductase"/>
    <property type="match status" value="1"/>
</dbReference>
<dbReference type="Proteomes" id="UP000000378">
    <property type="component" value="Chromosome"/>
</dbReference>
<dbReference type="InterPro" id="IPR036866">
    <property type="entry name" value="RibonucZ/Hydroxyglut_hydro"/>
</dbReference>
<dbReference type="eggNOG" id="COG0491">
    <property type="taxonomic scope" value="Bacteria"/>
</dbReference>
<dbReference type="AlphaFoldDB" id="D7CKN2"/>
<dbReference type="KEGG" id="slp:Slip_0483"/>
<dbReference type="HOGENOM" id="CLU_048478_0_1_9"/>
<gene>
    <name evidence="2" type="ordered locus">Slip_0483</name>
</gene>
<dbReference type="EMBL" id="CP002048">
    <property type="protein sequence ID" value="ADI01267.1"/>
    <property type="molecule type" value="Genomic_DNA"/>
</dbReference>
<evidence type="ECO:0000313" key="2">
    <source>
        <dbReference type="EMBL" id="ADI01267.1"/>
    </source>
</evidence>
<reference evidence="2 3" key="2">
    <citation type="journal article" date="2010" name="Stand. Genomic Sci.">
        <title>Complete genome sequence of Syntrophothermus lipocalidus type strain (TGB-C1).</title>
        <authorList>
            <person name="Djao O.D."/>
            <person name="Zhang X."/>
            <person name="Lucas S."/>
            <person name="Lapidus A."/>
            <person name="Del Rio T.G."/>
            <person name="Nolan M."/>
            <person name="Tice H."/>
            <person name="Cheng J.F."/>
            <person name="Han C."/>
            <person name="Tapia R."/>
            <person name="Goodwin L."/>
            <person name="Pitluck S."/>
            <person name="Liolios K."/>
            <person name="Ivanova N."/>
            <person name="Mavromatis K."/>
            <person name="Mikhailova N."/>
            <person name="Ovchinnikova G."/>
            <person name="Pati A."/>
            <person name="Brambilla E."/>
            <person name="Chen A."/>
            <person name="Palaniappan K."/>
            <person name="Land M."/>
            <person name="Hauser L."/>
            <person name="Chang Y.J."/>
            <person name="Jeffries C.D."/>
            <person name="Rohde M."/>
            <person name="Sikorski J."/>
            <person name="Spring S."/>
            <person name="Goker M."/>
            <person name="Detter J.C."/>
            <person name="Woyke T."/>
            <person name="Bristow J."/>
            <person name="Eisen J.A."/>
            <person name="Markowitz V."/>
            <person name="Hugenholtz P."/>
            <person name="Kyrpides N.C."/>
            <person name="Klenk H.P."/>
        </authorList>
    </citation>
    <scope>NUCLEOTIDE SEQUENCE [LARGE SCALE GENOMIC DNA]</scope>
    <source>
        <strain evidence="3">DSM 12680 / TGB-C1</strain>
    </source>
</reference>
<dbReference type="SMART" id="SM00849">
    <property type="entry name" value="Lactamase_B"/>
    <property type="match status" value="1"/>
</dbReference>
<dbReference type="RefSeq" id="WP_013174669.1">
    <property type="nucleotide sequence ID" value="NC_014220.1"/>
</dbReference>
<name>D7CKN2_SYNLT</name>
<dbReference type="Pfam" id="PF00753">
    <property type="entry name" value="Lactamase_B"/>
    <property type="match status" value="1"/>
</dbReference>
<dbReference type="PANTHER" id="PTHR23131:SF4">
    <property type="entry name" value="METALLO-BETA-LACTAMASE SUPERFAMILY POTEIN"/>
    <property type="match status" value="1"/>
</dbReference>
<evidence type="ECO:0000313" key="3">
    <source>
        <dbReference type="Proteomes" id="UP000000378"/>
    </source>
</evidence>
<organism evidence="2 3">
    <name type="scientific">Syntrophothermus lipocalidus (strain DSM 12680 / TGB-C1)</name>
    <dbReference type="NCBI Taxonomy" id="643648"/>
    <lineage>
        <taxon>Bacteria</taxon>
        <taxon>Bacillati</taxon>
        <taxon>Bacillota</taxon>
        <taxon>Clostridia</taxon>
        <taxon>Eubacteriales</taxon>
        <taxon>Syntrophomonadaceae</taxon>
        <taxon>Syntrophothermus</taxon>
    </lineage>
</organism>
<dbReference type="InterPro" id="IPR036388">
    <property type="entry name" value="WH-like_DNA-bd_sf"/>
</dbReference>
<dbReference type="InterPro" id="IPR050662">
    <property type="entry name" value="Sec-metab_biosynth-thioest"/>
</dbReference>
<dbReference type="PANTHER" id="PTHR23131">
    <property type="entry name" value="ENDORIBONUCLEASE LACTB2"/>
    <property type="match status" value="1"/>
</dbReference>
<protein>
    <submittedName>
        <fullName evidence="2">Beta-lactamase domain protein</fullName>
    </submittedName>
</protein>
<dbReference type="Gene3D" id="3.60.15.10">
    <property type="entry name" value="Ribonuclease Z/Hydroxyacylglutathione hydrolase-like"/>
    <property type="match status" value="1"/>
</dbReference>
<reference evidence="3" key="1">
    <citation type="journal article" date="2010" name="Stand. Genomic Sci.">
        <title>Complete genome sequence of Syntrophothermus lipocalidus type strain (TGB-C1T).</title>
        <authorList>
            <consortium name="US DOE Joint Genome Institute (JGI-PGF)"/>
            <person name="Djao O."/>
            <person name="Zhang X."/>
            <person name="Lucas S."/>
            <person name="Lapidus A."/>
            <person name="Glavina Del Rio T."/>
            <person name="Nolan M."/>
            <person name="Tice H."/>
            <person name="Cheng J."/>
            <person name="Han C."/>
            <person name="Tapia R."/>
            <person name="Goodwin L."/>
            <person name="Pitluck S."/>
            <person name="Liolios K."/>
            <person name="Ivanova N."/>
            <person name="Mavromatis K."/>
            <person name="Mikhailova N."/>
            <person name="Ovchinnikova G."/>
            <person name="Pati A."/>
            <person name="Brambilla E."/>
            <person name="Chen A."/>
            <person name="Palaniappan K."/>
            <person name="Land M."/>
            <person name="Hauser L."/>
            <person name="Chang Y."/>
            <person name="Jeffries C."/>
            <person name="Rohde M."/>
            <person name="Sikorski J."/>
            <person name="Spring S."/>
            <person name="Goker M."/>
            <person name="Detter J."/>
            <person name="Woyke T."/>
            <person name="Bristow J."/>
            <person name="Eisen J."/>
            <person name="Markowitz V."/>
            <person name="Hugenholtz P."/>
            <person name="Kyrpides N."/>
            <person name="Klenk H."/>
        </authorList>
    </citation>
    <scope>NUCLEOTIDE SEQUENCE [LARGE SCALE GENOMIC DNA]</scope>
    <source>
        <strain evidence="3">DSM 12680 / TGB-C1</strain>
    </source>
</reference>
<proteinExistence type="predicted"/>
<keyword evidence="3" id="KW-1185">Reference proteome</keyword>
<dbReference type="OrthoDB" id="9761531at2"/>
<sequence length="325" mass="36842">MIEELQKGLYRVEIPLPGNPLKSVNGYFIRGTDRNLLIDTGFNHNACQVAVQRAMEELGFSMDDTDIFVTHVHADHSGLTGFLVRPETVVYTGEYTAWLYQTRDFTTYFDNITQQSGLLEWVTDDTLDNLGYTYMSQPFNNVCVVHDGTHIKVGEYDLRCVVTSGHAPDHVCLYGEGKGLLFSGDHILGTITPNNTIWEAPWTTQRDYLGEYLESLEKVDALDVKLVFPGHGAALTDCHKRIQELMLHHRVRLKEILGILADRFMTATEVASKMTWDMEYETWEEVPITQKVFAVGEALSHLTHLVFRGVISKCLQDGVIYYGKL</sequence>
<dbReference type="STRING" id="643648.Slip_0483"/>
<accession>D7CKN2</accession>